<reference evidence="2" key="2">
    <citation type="journal article" date="2015" name="Data Brief">
        <title>Shoot transcriptome of the giant reed, Arundo donax.</title>
        <authorList>
            <person name="Barrero R.A."/>
            <person name="Guerrero F.D."/>
            <person name="Moolhuijzen P."/>
            <person name="Goolsby J.A."/>
            <person name="Tidwell J."/>
            <person name="Bellgard S.E."/>
            <person name="Bellgard M.I."/>
        </authorList>
    </citation>
    <scope>NUCLEOTIDE SEQUENCE</scope>
    <source>
        <tissue evidence="2">Shoot tissue taken approximately 20 cm above the soil surface</tissue>
    </source>
</reference>
<dbReference type="AlphaFoldDB" id="A0A0A9AYS1"/>
<evidence type="ECO:0000256" key="1">
    <source>
        <dbReference type="SAM" id="MobiDB-lite"/>
    </source>
</evidence>
<name>A0A0A9AYS1_ARUDO</name>
<accession>A0A0A9AYS1</accession>
<feature type="compositionally biased region" description="Gly residues" evidence="1">
    <location>
        <begin position="14"/>
        <end position="24"/>
    </location>
</feature>
<dbReference type="EMBL" id="GBRH01240991">
    <property type="protein sequence ID" value="JAD56904.1"/>
    <property type="molecule type" value="Transcribed_RNA"/>
</dbReference>
<feature type="region of interest" description="Disordered" evidence="1">
    <location>
        <begin position="1"/>
        <end position="24"/>
    </location>
</feature>
<organism evidence="2">
    <name type="scientific">Arundo donax</name>
    <name type="common">Giant reed</name>
    <name type="synonym">Donax arundinaceus</name>
    <dbReference type="NCBI Taxonomy" id="35708"/>
    <lineage>
        <taxon>Eukaryota</taxon>
        <taxon>Viridiplantae</taxon>
        <taxon>Streptophyta</taxon>
        <taxon>Embryophyta</taxon>
        <taxon>Tracheophyta</taxon>
        <taxon>Spermatophyta</taxon>
        <taxon>Magnoliopsida</taxon>
        <taxon>Liliopsida</taxon>
        <taxon>Poales</taxon>
        <taxon>Poaceae</taxon>
        <taxon>PACMAD clade</taxon>
        <taxon>Arundinoideae</taxon>
        <taxon>Arundineae</taxon>
        <taxon>Arundo</taxon>
    </lineage>
</organism>
<proteinExistence type="predicted"/>
<sequence>MAARSTPAPRGDGGRGGAGGGPCA</sequence>
<evidence type="ECO:0000313" key="2">
    <source>
        <dbReference type="EMBL" id="JAD56904.1"/>
    </source>
</evidence>
<protein>
    <submittedName>
        <fullName evidence="2">Uncharacterized protein</fullName>
    </submittedName>
</protein>
<reference evidence="2" key="1">
    <citation type="submission" date="2014-09" db="EMBL/GenBank/DDBJ databases">
        <authorList>
            <person name="Magalhaes I.L.F."/>
            <person name="Oliveira U."/>
            <person name="Santos F.R."/>
            <person name="Vidigal T.H.D.A."/>
            <person name="Brescovit A.D."/>
            <person name="Santos A.J."/>
        </authorList>
    </citation>
    <scope>NUCLEOTIDE SEQUENCE</scope>
    <source>
        <tissue evidence="2">Shoot tissue taken approximately 20 cm above the soil surface</tissue>
    </source>
</reference>